<evidence type="ECO:0000313" key="2">
    <source>
        <dbReference type="Proteomes" id="UP000241444"/>
    </source>
</evidence>
<name>A0A2P7BNW0_9HYPH</name>
<evidence type="ECO:0000313" key="1">
    <source>
        <dbReference type="EMBL" id="PSH68144.1"/>
    </source>
</evidence>
<dbReference type="EMBL" id="PGGO01000010">
    <property type="protein sequence ID" value="PSH68144.1"/>
    <property type="molecule type" value="Genomic_DNA"/>
</dbReference>
<accession>A0A2P7BNW0</accession>
<dbReference type="AlphaFoldDB" id="A0A2P7BNW0"/>
<dbReference type="Proteomes" id="UP000241444">
    <property type="component" value="Unassembled WGS sequence"/>
</dbReference>
<sequence length="132" mass="15198">MTGNVRTAYRSMIRLQKLARTRHEMELSRLNAQFAVMEEENGTLFKMQDEQFEGNASFVPVHIIIRRLDANKILQTQLSAHIAGETRDLLKVSRMLDILNNRLSAFERASLRTEEAMEIDEHVGHLLAKHAI</sequence>
<gene>
    <name evidence="1" type="ORF">CU102_14555</name>
</gene>
<organism evidence="1 2">
    <name type="scientific">Phyllobacterium brassicacearum</name>
    <dbReference type="NCBI Taxonomy" id="314235"/>
    <lineage>
        <taxon>Bacteria</taxon>
        <taxon>Pseudomonadati</taxon>
        <taxon>Pseudomonadota</taxon>
        <taxon>Alphaproteobacteria</taxon>
        <taxon>Hyphomicrobiales</taxon>
        <taxon>Phyllobacteriaceae</taxon>
        <taxon>Phyllobacterium</taxon>
    </lineage>
</organism>
<keyword evidence="2" id="KW-1185">Reference proteome</keyword>
<protein>
    <submittedName>
        <fullName evidence="1">Uncharacterized protein</fullName>
    </submittedName>
</protein>
<comment type="caution">
    <text evidence="1">The sequence shown here is derived from an EMBL/GenBank/DDBJ whole genome shotgun (WGS) entry which is preliminary data.</text>
</comment>
<proteinExistence type="predicted"/>
<reference evidence="2" key="1">
    <citation type="submission" date="2017-11" db="EMBL/GenBank/DDBJ databases">
        <authorList>
            <person name="Kuznetsova I."/>
            <person name="Sazanova A."/>
            <person name="Chirak E."/>
            <person name="Safronova V."/>
            <person name="Willems A."/>
        </authorList>
    </citation>
    <scope>NUCLEOTIDE SEQUENCE [LARGE SCALE GENOMIC DNA]</scope>
    <source>
        <strain evidence="2">STM 196</strain>
    </source>
</reference>